<feature type="domain" description="HTTM-like" evidence="6">
    <location>
        <begin position="9"/>
        <end position="255"/>
    </location>
</feature>
<feature type="transmembrane region" description="Helical" evidence="5">
    <location>
        <begin position="218"/>
        <end position="246"/>
    </location>
</feature>
<dbReference type="OrthoDB" id="1496138at2"/>
<feature type="transmembrane region" description="Helical" evidence="5">
    <location>
        <begin position="107"/>
        <end position="126"/>
    </location>
</feature>
<dbReference type="PANTHER" id="PTHR39535:SF2">
    <property type="entry name" value="HTTM DOMAIN-CONTAINING PROTEIN"/>
    <property type="match status" value="1"/>
</dbReference>
<name>A0A1K1RYV8_9FLAO</name>
<accession>A0A1K1RYV8</accession>
<keyword evidence="4 5" id="KW-0472">Membrane</keyword>
<feature type="transmembrane region" description="Helical" evidence="5">
    <location>
        <begin position="146"/>
        <end position="164"/>
    </location>
</feature>
<dbReference type="PANTHER" id="PTHR39535">
    <property type="entry name" value="SPORULATION-DELAYING PROTEIN SDPB"/>
    <property type="match status" value="1"/>
</dbReference>
<dbReference type="EMBL" id="FPJE01000044">
    <property type="protein sequence ID" value="SFW77352.1"/>
    <property type="molecule type" value="Genomic_DNA"/>
</dbReference>
<dbReference type="RefSeq" id="WP_072319434.1">
    <property type="nucleotide sequence ID" value="NZ_FPJE01000044.1"/>
</dbReference>
<proteinExistence type="predicted"/>
<dbReference type="SMART" id="SM00752">
    <property type="entry name" value="HTTM"/>
    <property type="match status" value="1"/>
</dbReference>
<dbReference type="InterPro" id="IPR011020">
    <property type="entry name" value="HTTM-like"/>
</dbReference>
<feature type="transmembrane region" description="Helical" evidence="5">
    <location>
        <begin position="58"/>
        <end position="76"/>
    </location>
</feature>
<dbReference type="AlphaFoldDB" id="A0A1K1RYV8"/>
<organism evidence="7 8">
    <name type="scientific">Sinomicrobium oceani</name>
    <dbReference type="NCBI Taxonomy" id="1150368"/>
    <lineage>
        <taxon>Bacteria</taxon>
        <taxon>Pseudomonadati</taxon>
        <taxon>Bacteroidota</taxon>
        <taxon>Flavobacteriia</taxon>
        <taxon>Flavobacteriales</taxon>
        <taxon>Flavobacteriaceae</taxon>
        <taxon>Sinomicrobium</taxon>
    </lineage>
</organism>
<keyword evidence="3 5" id="KW-1133">Transmembrane helix</keyword>
<dbReference type="STRING" id="1150368.SAMN02927921_04219"/>
<gene>
    <name evidence="7" type="ORF">SAMN02927921_04219</name>
</gene>
<dbReference type="Proteomes" id="UP000182248">
    <property type="component" value="Unassembled WGS sequence"/>
</dbReference>
<protein>
    <submittedName>
        <fullName evidence="7">Vitamin K-dependent gamma-carboxylase</fullName>
    </submittedName>
</protein>
<dbReference type="GO" id="GO:0012505">
    <property type="term" value="C:endomembrane system"/>
    <property type="evidence" value="ECO:0007669"/>
    <property type="project" value="UniProtKB-SubCell"/>
</dbReference>
<evidence type="ECO:0000256" key="5">
    <source>
        <dbReference type="SAM" id="Phobius"/>
    </source>
</evidence>
<evidence type="ECO:0000313" key="8">
    <source>
        <dbReference type="Proteomes" id="UP000182248"/>
    </source>
</evidence>
<evidence type="ECO:0000256" key="1">
    <source>
        <dbReference type="ARBA" id="ARBA00004127"/>
    </source>
</evidence>
<evidence type="ECO:0000256" key="2">
    <source>
        <dbReference type="ARBA" id="ARBA00022692"/>
    </source>
</evidence>
<keyword evidence="2 5" id="KW-0812">Transmembrane</keyword>
<dbReference type="InterPro" id="IPR052964">
    <property type="entry name" value="Sporulation_signal_mat"/>
</dbReference>
<evidence type="ECO:0000256" key="3">
    <source>
        <dbReference type="ARBA" id="ARBA00022989"/>
    </source>
</evidence>
<keyword evidence="8" id="KW-1185">Reference proteome</keyword>
<feature type="transmembrane region" description="Helical" evidence="5">
    <location>
        <begin position="184"/>
        <end position="206"/>
    </location>
</feature>
<sequence>MISFIALIEISAMATDLSLFFSASGTLVPQELMYLPSESFKYLYPLYQFLENQGLNDIFYPGIIYAYCIALIFMGVGLMTRYVSFIALILQLIIFRSFSPFNYGFDYFLTMSLFYCFIFPTGKYYAFDAQIFRYDPVIKFNYRRIIQVHLAIAYCFSGIAKGLDSGWWNGNSIWRAITSVDNSYYAYPSFLLIIAGIGTVLLEFLYPALIICKNTRKYAVMAMILMHLSIAVMMNLYVFSAIMIVWNIAAFTSLTATKSFVHVETA</sequence>
<comment type="subcellular location">
    <subcellularLocation>
        <location evidence="1">Endomembrane system</location>
        <topology evidence="1">Multi-pass membrane protein</topology>
    </subcellularLocation>
</comment>
<evidence type="ECO:0000256" key="4">
    <source>
        <dbReference type="ARBA" id="ARBA00023136"/>
    </source>
</evidence>
<reference evidence="7 8" key="1">
    <citation type="submission" date="2016-11" db="EMBL/GenBank/DDBJ databases">
        <authorList>
            <person name="Jaros S."/>
            <person name="Januszkiewicz K."/>
            <person name="Wedrychowicz H."/>
        </authorList>
    </citation>
    <scope>NUCLEOTIDE SEQUENCE [LARGE SCALE GENOMIC DNA]</scope>
    <source>
        <strain evidence="7 8">CGMCC 1.12145</strain>
    </source>
</reference>
<evidence type="ECO:0000313" key="7">
    <source>
        <dbReference type="EMBL" id="SFW77352.1"/>
    </source>
</evidence>
<evidence type="ECO:0000259" key="6">
    <source>
        <dbReference type="SMART" id="SM00752"/>
    </source>
</evidence>